<sequence length="195" mass="21644">MRDIDETDEEILTLLLEDSRRPYSEIADAVGLSAPAVSDRVDRLREVGLIEKFTVELDRSLLRSGHSLLLTLEGTPGSGPSLAETLEADDRTEHVFRTVDDTVVCTLVGDESDVEALVDALDEERIREYDIQLLGGSSWQPTVRDSTLAPECVECGNTVTSEGERERIDGELYHFCCSSCAASFRERYEELQDGV</sequence>
<evidence type="ECO:0000313" key="6">
    <source>
        <dbReference type="Proteomes" id="UP000466535"/>
    </source>
</evidence>
<dbReference type="PANTHER" id="PTHR43413">
    <property type="entry name" value="TRANSCRIPTIONAL REGULATOR, ASNC FAMILY"/>
    <property type="match status" value="1"/>
</dbReference>
<dbReference type="PRINTS" id="PR00033">
    <property type="entry name" value="HTHASNC"/>
</dbReference>
<protein>
    <submittedName>
        <fullName evidence="5">AsnC family transcriptional regulator</fullName>
    </submittedName>
</protein>
<dbReference type="PROSITE" id="PS50956">
    <property type="entry name" value="HTH_ASNC_2"/>
    <property type="match status" value="1"/>
</dbReference>
<dbReference type="InterPro" id="IPR036388">
    <property type="entry name" value="WH-like_DNA-bd_sf"/>
</dbReference>
<dbReference type="CDD" id="cd00090">
    <property type="entry name" value="HTH_ARSR"/>
    <property type="match status" value="1"/>
</dbReference>
<dbReference type="SMART" id="SM00746">
    <property type="entry name" value="TRASH"/>
    <property type="match status" value="1"/>
</dbReference>
<dbReference type="InterPro" id="IPR011017">
    <property type="entry name" value="TRASH_dom"/>
</dbReference>
<dbReference type="PROSITE" id="PS00519">
    <property type="entry name" value="HTH_ASNC_1"/>
    <property type="match status" value="1"/>
</dbReference>
<dbReference type="InterPro" id="IPR050684">
    <property type="entry name" value="HTH-Siroheme_Decarb"/>
</dbReference>
<dbReference type="InterPro" id="IPR036390">
    <property type="entry name" value="WH_DNA-bd_sf"/>
</dbReference>
<evidence type="ECO:0000256" key="3">
    <source>
        <dbReference type="ARBA" id="ARBA00023163"/>
    </source>
</evidence>
<evidence type="ECO:0000256" key="1">
    <source>
        <dbReference type="ARBA" id="ARBA00023015"/>
    </source>
</evidence>
<dbReference type="Gene3D" id="1.10.10.10">
    <property type="entry name" value="Winged helix-like DNA-binding domain superfamily/Winged helix DNA-binding domain"/>
    <property type="match status" value="1"/>
</dbReference>
<reference evidence="5 6" key="1">
    <citation type="submission" date="2019-12" db="EMBL/GenBank/DDBJ databases">
        <title>Isolation and characterization of three novel carbon monoxide-oxidizing members of Halobacteria from salione crusts and soils.</title>
        <authorList>
            <person name="Myers M.R."/>
            <person name="King G.M."/>
        </authorList>
    </citation>
    <scope>NUCLEOTIDE SEQUENCE [LARGE SCALE GENOMIC DNA]</scope>
    <source>
        <strain evidence="5 6">WSH3</strain>
    </source>
</reference>
<dbReference type="RefSeq" id="WP_159762731.1">
    <property type="nucleotide sequence ID" value="NZ_WUUT01000001.1"/>
</dbReference>
<dbReference type="Pfam" id="PF24273">
    <property type="entry name" value="TRASH_HVO_1752_C"/>
    <property type="match status" value="1"/>
</dbReference>
<dbReference type="SMART" id="SM00344">
    <property type="entry name" value="HTH_ASNC"/>
    <property type="match status" value="1"/>
</dbReference>
<dbReference type="InterPro" id="IPR011991">
    <property type="entry name" value="ArsR-like_HTH"/>
</dbReference>
<accession>A0A6B0TBP0</accession>
<dbReference type="AlphaFoldDB" id="A0A6B0TBP0"/>
<evidence type="ECO:0000259" key="4">
    <source>
        <dbReference type="PROSITE" id="PS50956"/>
    </source>
</evidence>
<dbReference type="InterPro" id="IPR019885">
    <property type="entry name" value="Tscrpt_reg_HTH_AsnC-type_CS"/>
</dbReference>
<keyword evidence="1" id="KW-0805">Transcription regulation</keyword>
<dbReference type="SUPFAM" id="SSF46785">
    <property type="entry name" value="Winged helix' DNA-binding domain"/>
    <property type="match status" value="1"/>
</dbReference>
<organism evidence="5 6">
    <name type="scientific">Halovenus carboxidivorans</name>
    <dbReference type="NCBI Taxonomy" id="2692199"/>
    <lineage>
        <taxon>Archaea</taxon>
        <taxon>Methanobacteriati</taxon>
        <taxon>Methanobacteriota</taxon>
        <taxon>Stenosarchaea group</taxon>
        <taxon>Halobacteria</taxon>
        <taxon>Halobacteriales</taxon>
        <taxon>Haloarculaceae</taxon>
        <taxon>Halovenus</taxon>
    </lineage>
</organism>
<keyword evidence="2" id="KW-0238">DNA-binding</keyword>
<keyword evidence="6" id="KW-1185">Reference proteome</keyword>
<dbReference type="InterPro" id="IPR019888">
    <property type="entry name" value="Tscrpt_reg_AsnC-like"/>
</dbReference>
<dbReference type="InterPro" id="IPR056526">
    <property type="entry name" value="TRASH_HVO_1752"/>
</dbReference>
<comment type="caution">
    <text evidence="5">The sequence shown here is derived from an EMBL/GenBank/DDBJ whole genome shotgun (WGS) entry which is preliminary data.</text>
</comment>
<dbReference type="Proteomes" id="UP000466535">
    <property type="component" value="Unassembled WGS sequence"/>
</dbReference>
<evidence type="ECO:0000313" key="5">
    <source>
        <dbReference type="EMBL" id="MXR50619.1"/>
    </source>
</evidence>
<dbReference type="OrthoDB" id="33200at2157"/>
<evidence type="ECO:0000256" key="2">
    <source>
        <dbReference type="ARBA" id="ARBA00023125"/>
    </source>
</evidence>
<feature type="domain" description="HTH asnC-type" evidence="4">
    <location>
        <begin position="4"/>
        <end position="67"/>
    </location>
</feature>
<proteinExistence type="predicted"/>
<keyword evidence="3" id="KW-0804">Transcription</keyword>
<dbReference type="PANTHER" id="PTHR43413:SF4">
    <property type="entry name" value="HTH-TYPE TRANSCRIPTIONAL REGULATOR LYSM"/>
    <property type="match status" value="1"/>
</dbReference>
<name>A0A6B0TBP0_9EURY</name>
<dbReference type="InterPro" id="IPR000485">
    <property type="entry name" value="AsnC-type_HTH_dom"/>
</dbReference>
<gene>
    <name evidence="5" type="ORF">GRX03_03210</name>
</gene>
<dbReference type="Pfam" id="PF13404">
    <property type="entry name" value="HTH_AsnC-type"/>
    <property type="match status" value="1"/>
</dbReference>
<dbReference type="EMBL" id="WUUT01000001">
    <property type="protein sequence ID" value="MXR50619.1"/>
    <property type="molecule type" value="Genomic_DNA"/>
</dbReference>
<dbReference type="GO" id="GO:0043565">
    <property type="term" value="F:sequence-specific DNA binding"/>
    <property type="evidence" value="ECO:0007669"/>
    <property type="project" value="InterPro"/>
</dbReference>